<gene>
    <name evidence="1" type="ORF">AGR3A_Cc420188</name>
</gene>
<accession>A0A1S7QBD8</accession>
<protein>
    <submittedName>
        <fullName evidence="1">Uncharacterized protein</fullName>
    </submittedName>
</protein>
<dbReference type="EMBL" id="FBWK01000037">
    <property type="protein sequence ID" value="CUX34261.1"/>
    <property type="molecule type" value="Genomic_DNA"/>
</dbReference>
<reference evidence="2" key="1">
    <citation type="submission" date="2016-01" db="EMBL/GenBank/DDBJ databases">
        <authorList>
            <person name="Regsiter A."/>
            <person name="william w."/>
        </authorList>
    </citation>
    <scope>NUCLEOTIDE SEQUENCE [LARGE SCALE GENOMIC DNA]</scope>
    <source>
        <strain evidence="2">CFBP 6623</strain>
    </source>
</reference>
<evidence type="ECO:0000313" key="2">
    <source>
        <dbReference type="Proteomes" id="UP000191988"/>
    </source>
</evidence>
<organism evidence="1 2">
    <name type="scientific">Agrobacterium tomkonis CFBP 6623</name>
    <dbReference type="NCBI Taxonomy" id="1183432"/>
    <lineage>
        <taxon>Bacteria</taxon>
        <taxon>Pseudomonadati</taxon>
        <taxon>Pseudomonadota</taxon>
        <taxon>Alphaproteobacteria</taxon>
        <taxon>Hyphomicrobiales</taxon>
        <taxon>Rhizobiaceae</taxon>
        <taxon>Rhizobium/Agrobacterium group</taxon>
        <taxon>Agrobacterium</taxon>
        <taxon>Agrobacterium tumefaciens complex</taxon>
    </lineage>
</organism>
<proteinExistence type="predicted"/>
<sequence length="145" mass="16341">MANLDRNTITKLRKLLPLLASDHAGEVAATVAAIMRTLESAGACLHDLVALIDKPPRVVEKVVYRDREPEPKAEPARSPVSAVYIIETGRMLLNAAFLHDRERTFVSNMVVRAELSGDQFTMTVKQHIWFRELETRHREMEAAHA</sequence>
<keyword evidence="2" id="KW-1185">Reference proteome</keyword>
<evidence type="ECO:0000313" key="1">
    <source>
        <dbReference type="EMBL" id="CUX34261.1"/>
    </source>
</evidence>
<dbReference type="Proteomes" id="UP000191988">
    <property type="component" value="Unassembled WGS sequence"/>
</dbReference>
<dbReference type="AlphaFoldDB" id="A0A1S7QBD8"/>
<dbReference type="STRING" id="1183432.AGR3A_Cc420188"/>
<name>A0A1S7QBD8_9HYPH</name>
<dbReference type="RefSeq" id="WP_080842305.1">
    <property type="nucleotide sequence ID" value="NZ_LT009723.1"/>
</dbReference>